<dbReference type="Proteomes" id="UP000633205">
    <property type="component" value="Unassembled WGS sequence"/>
</dbReference>
<reference evidence="4" key="2">
    <citation type="submission" date="2020-09" db="EMBL/GenBank/DDBJ databases">
        <authorList>
            <person name="Sun Q."/>
            <person name="Zhou Y."/>
        </authorList>
    </citation>
    <scope>NUCLEOTIDE SEQUENCE</scope>
    <source>
        <strain evidence="4">CGMCC 1.15152</strain>
    </source>
</reference>
<evidence type="ECO:0000256" key="1">
    <source>
        <dbReference type="SAM" id="MobiDB-lite"/>
    </source>
</evidence>
<feature type="region of interest" description="Disordered" evidence="1">
    <location>
        <begin position="434"/>
        <end position="453"/>
    </location>
</feature>
<name>A0A916YED0_9MICO</name>
<gene>
    <name evidence="4" type="ORF">GCM10010915_22870</name>
</gene>
<accession>A0A916YED0</accession>
<reference evidence="4" key="1">
    <citation type="journal article" date="2014" name="Int. J. Syst. Evol. Microbiol.">
        <title>Complete genome sequence of Corynebacterium casei LMG S-19264T (=DSM 44701T), isolated from a smear-ripened cheese.</title>
        <authorList>
            <consortium name="US DOE Joint Genome Institute (JGI-PGF)"/>
            <person name="Walter F."/>
            <person name="Albersmeier A."/>
            <person name="Kalinowski J."/>
            <person name="Ruckert C."/>
        </authorList>
    </citation>
    <scope>NUCLEOTIDE SEQUENCE</scope>
    <source>
        <strain evidence="4">CGMCC 1.15152</strain>
    </source>
</reference>
<dbReference type="GO" id="GO:0008236">
    <property type="term" value="F:serine-type peptidase activity"/>
    <property type="evidence" value="ECO:0007669"/>
    <property type="project" value="InterPro"/>
</dbReference>
<dbReference type="Gene3D" id="3.40.50.1820">
    <property type="entry name" value="alpha/beta hydrolase"/>
    <property type="match status" value="1"/>
</dbReference>
<feature type="chain" id="PRO_5037126257" evidence="2">
    <location>
        <begin position="30"/>
        <end position="453"/>
    </location>
</feature>
<dbReference type="SUPFAM" id="SSF53474">
    <property type="entry name" value="alpha/beta-Hydrolases"/>
    <property type="match status" value="1"/>
</dbReference>
<keyword evidence="5" id="KW-1185">Reference proteome</keyword>
<dbReference type="InterPro" id="IPR001375">
    <property type="entry name" value="Peptidase_S9_cat"/>
</dbReference>
<dbReference type="GO" id="GO:0006508">
    <property type="term" value="P:proteolysis"/>
    <property type="evidence" value="ECO:0007669"/>
    <property type="project" value="InterPro"/>
</dbReference>
<dbReference type="EMBL" id="BMHO01000001">
    <property type="protein sequence ID" value="GGD41334.1"/>
    <property type="molecule type" value="Genomic_DNA"/>
</dbReference>
<evidence type="ECO:0000259" key="3">
    <source>
        <dbReference type="Pfam" id="PF00326"/>
    </source>
</evidence>
<sequence>MSTRISVLRAVAATGAAVALAASPGIASAAVGPDAHRGELPSGGAYVIHEPASWNGSVLVWSPGYGGGHGQEPAAAPSDGLVDWALDEGYALAGTSTAEGGWVVENLLADQQDLARIVADELGEPEHVIAWGASMGGLTSAALMEAAPDAFDAALPLCGSVAGSVPMLNGSLDGTFAFKTLLAPADDRLELVDVSDEMARQAAFSEVFDEAKQTPEGRARLALAASLAQIPTWTQSGTERPSRHDHEAQQEQLLSAFLWGAVSPRQPLEERAGGNFSWNTDVNYRVSLARSGQSHLVRTLYREAGLSLNDDLGVLADADRIEADPDAVDYMRRNATPTGDIAGPVLTLHESGDTAPTIAQARTYADRVRSNGANSLLRQAFVDRPGHCGYADAEVAAALTALDTRLEMGRWANVATARALDRVADRIARDTGLDRGDGSFANLRPDRMLRPER</sequence>
<keyword evidence="2" id="KW-0732">Signal</keyword>
<organism evidence="4 5">
    <name type="scientific">Microbacterium faecale</name>
    <dbReference type="NCBI Taxonomy" id="1804630"/>
    <lineage>
        <taxon>Bacteria</taxon>
        <taxon>Bacillati</taxon>
        <taxon>Actinomycetota</taxon>
        <taxon>Actinomycetes</taxon>
        <taxon>Micrococcales</taxon>
        <taxon>Microbacteriaceae</taxon>
        <taxon>Microbacterium</taxon>
    </lineage>
</organism>
<protein>
    <submittedName>
        <fullName evidence="4">Alpha/beta hydrolase</fullName>
    </submittedName>
</protein>
<dbReference type="AlphaFoldDB" id="A0A916YED0"/>
<evidence type="ECO:0000313" key="5">
    <source>
        <dbReference type="Proteomes" id="UP000633205"/>
    </source>
</evidence>
<feature type="domain" description="Peptidase S9 prolyl oligopeptidase catalytic" evidence="3">
    <location>
        <begin position="107"/>
        <end position="161"/>
    </location>
</feature>
<evidence type="ECO:0000313" key="4">
    <source>
        <dbReference type="EMBL" id="GGD41334.1"/>
    </source>
</evidence>
<dbReference type="InterPro" id="IPR029058">
    <property type="entry name" value="AB_hydrolase_fold"/>
</dbReference>
<proteinExistence type="predicted"/>
<comment type="caution">
    <text evidence="4">The sequence shown here is derived from an EMBL/GenBank/DDBJ whole genome shotgun (WGS) entry which is preliminary data.</text>
</comment>
<dbReference type="RefSeq" id="WP_188712344.1">
    <property type="nucleotide sequence ID" value="NZ_BMHO01000001.1"/>
</dbReference>
<feature type="compositionally biased region" description="Basic and acidic residues" evidence="1">
    <location>
        <begin position="444"/>
        <end position="453"/>
    </location>
</feature>
<dbReference type="PROSITE" id="PS51318">
    <property type="entry name" value="TAT"/>
    <property type="match status" value="1"/>
</dbReference>
<dbReference type="InterPro" id="IPR006311">
    <property type="entry name" value="TAT_signal"/>
</dbReference>
<feature type="signal peptide" evidence="2">
    <location>
        <begin position="1"/>
        <end position="29"/>
    </location>
</feature>
<evidence type="ECO:0000256" key="2">
    <source>
        <dbReference type="SAM" id="SignalP"/>
    </source>
</evidence>
<keyword evidence="4" id="KW-0378">Hydrolase</keyword>
<dbReference type="Pfam" id="PF00326">
    <property type="entry name" value="Peptidase_S9"/>
    <property type="match status" value="1"/>
</dbReference>